<proteinExistence type="predicted"/>
<gene>
    <name evidence="1" type="ORF">X474_26575</name>
</gene>
<evidence type="ECO:0008006" key="3">
    <source>
        <dbReference type="Google" id="ProtNLM"/>
    </source>
</evidence>
<reference evidence="1 2" key="1">
    <citation type="submission" date="2013-11" db="EMBL/GenBank/DDBJ databases">
        <title>Metagenomic analysis of a methanogenic consortium involved in long chain n-alkane degradation.</title>
        <authorList>
            <person name="Davidova I.A."/>
            <person name="Callaghan A.V."/>
            <person name="Wawrik B."/>
            <person name="Pruitt S."/>
            <person name="Marks C."/>
            <person name="Duncan K.E."/>
            <person name="Suflita J.M."/>
        </authorList>
    </citation>
    <scope>NUCLEOTIDE SEQUENCE [LARGE SCALE GENOMIC DNA]</scope>
    <source>
        <strain evidence="1 2">SPR</strain>
    </source>
</reference>
<evidence type="ECO:0000313" key="2">
    <source>
        <dbReference type="Proteomes" id="UP000032233"/>
    </source>
</evidence>
<dbReference type="Pfam" id="PF09485">
    <property type="entry name" value="CRISPR_Cse2"/>
    <property type="match status" value="1"/>
</dbReference>
<keyword evidence="2" id="KW-1185">Reference proteome</keyword>
<comment type="caution">
    <text evidence="1">The sequence shown here is derived from an EMBL/GenBank/DDBJ whole genome shotgun (WGS) entry which is preliminary data.</text>
</comment>
<dbReference type="InterPro" id="IPR038287">
    <property type="entry name" value="Cse2_sf"/>
</dbReference>
<organism evidence="1 2">
    <name type="scientific">Dethiosulfatarculus sandiegensis</name>
    <dbReference type="NCBI Taxonomy" id="1429043"/>
    <lineage>
        <taxon>Bacteria</taxon>
        <taxon>Pseudomonadati</taxon>
        <taxon>Thermodesulfobacteriota</taxon>
        <taxon>Desulfarculia</taxon>
        <taxon>Desulfarculales</taxon>
        <taxon>Desulfarculaceae</taxon>
        <taxon>Dethiosulfatarculus</taxon>
    </lineage>
</organism>
<dbReference type="Proteomes" id="UP000032233">
    <property type="component" value="Unassembled WGS sequence"/>
</dbReference>
<dbReference type="EMBL" id="AZAC01000078">
    <property type="protein sequence ID" value="KIX10836.1"/>
    <property type="molecule type" value="Genomic_DNA"/>
</dbReference>
<dbReference type="AlphaFoldDB" id="A0A0D2J552"/>
<dbReference type="OrthoDB" id="5452240at2"/>
<dbReference type="Gene3D" id="1.10.520.40">
    <property type="entry name" value="CRISPR-associated protein Cse2"/>
    <property type="match status" value="1"/>
</dbReference>
<accession>A0A0D2J552</accession>
<dbReference type="RefSeq" id="WP_052515587.1">
    <property type="nucleotide sequence ID" value="NZ_AZAC01000078.1"/>
</dbReference>
<dbReference type="InterPro" id="IPR013382">
    <property type="entry name" value="CRISPR-assoc_prot_Cse2"/>
</dbReference>
<dbReference type="InParanoid" id="A0A0D2J552"/>
<protein>
    <recommendedName>
        <fullName evidence="3">CRISPR-associated protein Cse2</fullName>
    </recommendedName>
</protein>
<dbReference type="CDD" id="cd09731">
    <property type="entry name" value="Cse2_I-E"/>
    <property type="match status" value="1"/>
</dbReference>
<dbReference type="STRING" id="1429043.X474_26575"/>
<evidence type="ECO:0000313" key="1">
    <source>
        <dbReference type="EMBL" id="KIX10836.1"/>
    </source>
</evidence>
<sequence>MKSKNNINFSYPDQTDTRIFLEWWEDLVNSSADRAWLRRSRSPGELAMCPAYHSLLARYRQAELNVNKWNGPKLAVMAGLAAHVKGRVEDTPLAKQMALPPKKGDNPRVSELRFRRILSKTTLDDLYLPMYRVLRMLDGVCDLWDLARSIYWWEKNTLNQQGKQDTRTRWAVEYYSHLKTK</sequence>
<dbReference type="NCBIfam" id="TIGR02548">
    <property type="entry name" value="casB_cse2"/>
    <property type="match status" value="1"/>
</dbReference>
<name>A0A0D2J552_9BACT</name>